<evidence type="ECO:0000313" key="8">
    <source>
        <dbReference type="EMBL" id="GAA0481844.1"/>
    </source>
</evidence>
<dbReference type="InterPro" id="IPR051677">
    <property type="entry name" value="AfsR-DnrI-RedD_regulator"/>
</dbReference>
<sequence length="276" mass="31106">MRFNLIGSFEIVTDDGRICSPSTPKICQTLALLLTRPNVIVTPAVLIRELWGKTPPRTAQTTVQTYIYQARRMLAAEKVAPPGRELLVTRSPGYLIQVEDEEVDTKVFERLVAQGLEDLKGGRSEHALDHLRQGLDLWRGPALSNVPAGEVLTGRIVHLEELRIRALELRIEAMNRLGRQRESIPELRTLVNDYPLHEWFHGQLISALHRSGRRAEALHAYRNLHATLDDELGIEPSPDIQRLQREVLSPQTGPTSVLPQRDRLGTAPLWTNELTG</sequence>
<evidence type="ECO:0000313" key="9">
    <source>
        <dbReference type="Proteomes" id="UP001499895"/>
    </source>
</evidence>
<dbReference type="InterPro" id="IPR011990">
    <property type="entry name" value="TPR-like_helical_dom_sf"/>
</dbReference>
<keyword evidence="5" id="KW-0804">Transcription</keyword>
<dbReference type="PANTHER" id="PTHR35807:SF1">
    <property type="entry name" value="TRANSCRIPTIONAL REGULATOR REDD"/>
    <property type="match status" value="1"/>
</dbReference>
<dbReference type="Pfam" id="PF00486">
    <property type="entry name" value="Trans_reg_C"/>
    <property type="match status" value="1"/>
</dbReference>
<name>A0ABP3KKZ4_9ACTN</name>
<reference evidence="9" key="1">
    <citation type="journal article" date="2019" name="Int. J. Syst. Evol. Microbiol.">
        <title>The Global Catalogue of Microorganisms (GCM) 10K type strain sequencing project: providing services to taxonomists for standard genome sequencing and annotation.</title>
        <authorList>
            <consortium name="The Broad Institute Genomics Platform"/>
            <consortium name="The Broad Institute Genome Sequencing Center for Infectious Disease"/>
            <person name="Wu L."/>
            <person name="Ma J."/>
        </authorList>
    </citation>
    <scope>NUCLEOTIDE SEQUENCE [LARGE SCALE GENOMIC DNA]</scope>
    <source>
        <strain evidence="9">JCM 10649</strain>
    </source>
</reference>
<proteinExistence type="inferred from homology"/>
<evidence type="ECO:0000256" key="6">
    <source>
        <dbReference type="PROSITE-ProRule" id="PRU01091"/>
    </source>
</evidence>
<dbReference type="SMART" id="SM01043">
    <property type="entry name" value="BTAD"/>
    <property type="match status" value="1"/>
</dbReference>
<keyword evidence="4 6" id="KW-0238">DNA-binding</keyword>
<dbReference type="Gene3D" id="1.10.10.10">
    <property type="entry name" value="Winged helix-like DNA-binding domain superfamily/Winged helix DNA-binding domain"/>
    <property type="match status" value="1"/>
</dbReference>
<accession>A0ABP3KKZ4</accession>
<dbReference type="EMBL" id="BAAAHB010000072">
    <property type="protein sequence ID" value="GAA0481844.1"/>
    <property type="molecule type" value="Genomic_DNA"/>
</dbReference>
<keyword evidence="2" id="KW-0902">Two-component regulatory system</keyword>
<dbReference type="CDD" id="cd15831">
    <property type="entry name" value="BTAD"/>
    <property type="match status" value="1"/>
</dbReference>
<keyword evidence="3" id="KW-0805">Transcription regulation</keyword>
<evidence type="ECO:0000256" key="2">
    <source>
        <dbReference type="ARBA" id="ARBA00023012"/>
    </source>
</evidence>
<feature type="DNA-binding region" description="OmpR/PhoB-type" evidence="6">
    <location>
        <begin position="1"/>
        <end position="98"/>
    </location>
</feature>
<dbReference type="RefSeq" id="WP_344094704.1">
    <property type="nucleotide sequence ID" value="NZ_BAAAHB010000072.1"/>
</dbReference>
<feature type="domain" description="OmpR/PhoB-type" evidence="7">
    <location>
        <begin position="1"/>
        <end position="98"/>
    </location>
</feature>
<evidence type="ECO:0000256" key="5">
    <source>
        <dbReference type="ARBA" id="ARBA00023163"/>
    </source>
</evidence>
<dbReference type="SUPFAM" id="SSF46894">
    <property type="entry name" value="C-terminal effector domain of the bipartite response regulators"/>
    <property type="match status" value="1"/>
</dbReference>
<evidence type="ECO:0000256" key="4">
    <source>
        <dbReference type="ARBA" id="ARBA00023125"/>
    </source>
</evidence>
<dbReference type="InterPro" id="IPR005158">
    <property type="entry name" value="BTAD"/>
</dbReference>
<dbReference type="Pfam" id="PF03704">
    <property type="entry name" value="BTAD"/>
    <property type="match status" value="1"/>
</dbReference>
<dbReference type="InterPro" id="IPR036388">
    <property type="entry name" value="WH-like_DNA-bd_sf"/>
</dbReference>
<dbReference type="PROSITE" id="PS51755">
    <property type="entry name" value="OMPR_PHOB"/>
    <property type="match status" value="1"/>
</dbReference>
<evidence type="ECO:0000256" key="3">
    <source>
        <dbReference type="ARBA" id="ARBA00023015"/>
    </source>
</evidence>
<gene>
    <name evidence="8" type="ORF">GCM10009544_49750</name>
</gene>
<evidence type="ECO:0000259" key="7">
    <source>
        <dbReference type="PROSITE" id="PS51755"/>
    </source>
</evidence>
<dbReference type="SMART" id="SM00862">
    <property type="entry name" value="Trans_reg_C"/>
    <property type="match status" value="1"/>
</dbReference>
<dbReference type="Gene3D" id="1.25.40.10">
    <property type="entry name" value="Tetratricopeptide repeat domain"/>
    <property type="match status" value="1"/>
</dbReference>
<dbReference type="InterPro" id="IPR001867">
    <property type="entry name" value="OmpR/PhoB-type_DNA-bd"/>
</dbReference>
<keyword evidence="9" id="KW-1185">Reference proteome</keyword>
<dbReference type="InterPro" id="IPR016032">
    <property type="entry name" value="Sig_transdc_resp-reg_C-effctor"/>
</dbReference>
<protein>
    <submittedName>
        <fullName evidence="8">AfsR/SARP family transcriptional regulator</fullName>
    </submittedName>
</protein>
<dbReference type="Proteomes" id="UP001499895">
    <property type="component" value="Unassembled WGS sequence"/>
</dbReference>
<evidence type="ECO:0000256" key="1">
    <source>
        <dbReference type="ARBA" id="ARBA00005820"/>
    </source>
</evidence>
<dbReference type="PANTHER" id="PTHR35807">
    <property type="entry name" value="TRANSCRIPTIONAL REGULATOR REDD-RELATED"/>
    <property type="match status" value="1"/>
</dbReference>
<comment type="similarity">
    <text evidence="1">Belongs to the AfsR/DnrI/RedD regulatory family.</text>
</comment>
<dbReference type="SUPFAM" id="SSF48452">
    <property type="entry name" value="TPR-like"/>
    <property type="match status" value="1"/>
</dbReference>
<organism evidence="8 9">
    <name type="scientific">Streptomyces stramineus</name>
    <dbReference type="NCBI Taxonomy" id="173861"/>
    <lineage>
        <taxon>Bacteria</taxon>
        <taxon>Bacillati</taxon>
        <taxon>Actinomycetota</taxon>
        <taxon>Actinomycetes</taxon>
        <taxon>Kitasatosporales</taxon>
        <taxon>Streptomycetaceae</taxon>
        <taxon>Streptomyces</taxon>
    </lineage>
</organism>
<comment type="caution">
    <text evidence="8">The sequence shown here is derived from an EMBL/GenBank/DDBJ whole genome shotgun (WGS) entry which is preliminary data.</text>
</comment>